<evidence type="ECO:0000259" key="12">
    <source>
        <dbReference type="PROSITE" id="PS51645"/>
    </source>
</evidence>
<evidence type="ECO:0000256" key="8">
    <source>
        <dbReference type="PIRSR" id="PIRSR602081-1"/>
    </source>
</evidence>
<evidence type="ECO:0000256" key="1">
    <source>
        <dbReference type="ARBA" id="ARBA00001932"/>
    </source>
</evidence>
<dbReference type="STRING" id="631454.N177_3590"/>
<reference evidence="13 14" key="1">
    <citation type="journal article" date="2014" name="Genome Announc.">
        <title>Draft Genome Sequence of Lutibaculum baratangense Strain AMV1T, Isolated from a Mud Volcano in Andamans, India.</title>
        <authorList>
            <person name="Singh A."/>
            <person name="Sreenivas A."/>
            <person name="Sathyanarayana Reddy G."/>
            <person name="Pinnaka A.K."/>
            <person name="Shivaji S."/>
        </authorList>
    </citation>
    <scope>NUCLEOTIDE SEQUENCE [LARGE SCALE GENOMIC DNA]</scope>
    <source>
        <strain evidence="13 14">AMV1</strain>
    </source>
</reference>
<organism evidence="13 14">
    <name type="scientific">Lutibaculum baratangense AMV1</name>
    <dbReference type="NCBI Taxonomy" id="631454"/>
    <lineage>
        <taxon>Bacteria</taxon>
        <taxon>Pseudomonadati</taxon>
        <taxon>Pseudomonadota</taxon>
        <taxon>Alphaproteobacteria</taxon>
        <taxon>Hyphomicrobiales</taxon>
        <taxon>Tepidamorphaceae</taxon>
        <taxon>Lutibaculum</taxon>
    </lineage>
</organism>
<dbReference type="Gene3D" id="3.40.50.620">
    <property type="entry name" value="HUPs"/>
    <property type="match status" value="1"/>
</dbReference>
<evidence type="ECO:0000256" key="9">
    <source>
        <dbReference type="PIRSR" id="PIRSR602081-2"/>
    </source>
</evidence>
<evidence type="ECO:0000256" key="3">
    <source>
        <dbReference type="ARBA" id="ARBA00014046"/>
    </source>
</evidence>
<accession>V4QUV1</accession>
<dbReference type="InterPro" id="IPR006050">
    <property type="entry name" value="DNA_photolyase_N"/>
</dbReference>
<feature type="site" description="Electron transfer via tryptophanyl radical" evidence="9">
    <location>
        <position position="385"/>
    </location>
</feature>
<feature type="binding site" evidence="8">
    <location>
        <position position="275"/>
    </location>
    <ligand>
        <name>FAD</name>
        <dbReference type="ChEBI" id="CHEBI:57692"/>
    </ligand>
</feature>
<dbReference type="InterPro" id="IPR002081">
    <property type="entry name" value="Cryptochrome/DNA_photolyase_1"/>
</dbReference>
<feature type="binding site" evidence="8">
    <location>
        <position position="230"/>
    </location>
    <ligand>
        <name>FAD</name>
        <dbReference type="ChEBI" id="CHEBI:57692"/>
    </ligand>
</feature>
<comment type="catalytic activity">
    <reaction evidence="7">
        <text>cyclobutadipyrimidine (in DNA) = 2 pyrimidine residues (in DNA).</text>
        <dbReference type="EC" id="4.1.99.3"/>
    </reaction>
</comment>
<feature type="binding site" evidence="8">
    <location>
        <begin position="375"/>
        <end position="377"/>
    </location>
    <ligand>
        <name>FAD</name>
        <dbReference type="ChEBI" id="CHEBI:57692"/>
    </ligand>
</feature>
<feature type="site" description="Electron transfer via tryptophanyl radical" evidence="9">
    <location>
        <position position="362"/>
    </location>
</feature>
<sequence length="479" mass="54290">MTGGRREGEAAIVWLRDDLRLADNPALHEAARSGRPILVLFVLEEVGGEPSRGAASLWWLHHSLAALGGALEQRGVELVLRRGDPARVLPETAKACRAGRVYCNRRYGRAGRRDRDIAETLRDEGVELVLFSANLLHDPERLLTRSGTPYRVFTPFWKALAAEAPPRSPLPAPGRLEPAPDAPRGEDLADWHLLPTMPDWAGGLREAWEPGEHGGRERLRRFVESRLGNYAEGRDRPDRDDTSGLSPHLHFGEISPVQVWHAIDRHATGRNGEKFLSELAWRDFSYHLLDHSPDLGEANFNERFDAFPWDRNEKALEAWRTGRTGYPIVDAGMRQLWHQGWMHNRVRLIVGSFLVKDLMIDWRVGAAWFWDTLVDADPANNAASWQWVAGSGADAAPYFRIFNPVLQGERHDPEGDYVRRWVPELSRLPKRWIHKPWQAPEDVLAEAGVRLGDTYPRPVVDHSVARQRALALFQELPRA</sequence>
<feature type="binding site" evidence="8">
    <location>
        <begin position="242"/>
        <end position="246"/>
    </location>
    <ligand>
        <name>FAD</name>
        <dbReference type="ChEBI" id="CHEBI:57692"/>
    </ligand>
</feature>
<name>V4QUV1_9HYPH</name>
<dbReference type="Pfam" id="PF00875">
    <property type="entry name" value="DNA_photolyase"/>
    <property type="match status" value="1"/>
</dbReference>
<dbReference type="InterPro" id="IPR036155">
    <property type="entry name" value="Crypto/Photolyase_N_sf"/>
</dbReference>
<dbReference type="SUPFAM" id="SSF48173">
    <property type="entry name" value="Cryptochrome/photolyase FAD-binding domain"/>
    <property type="match status" value="1"/>
</dbReference>
<dbReference type="InterPro" id="IPR018394">
    <property type="entry name" value="DNA_photolyase_1_CS_C"/>
</dbReference>
<evidence type="ECO:0000256" key="11">
    <source>
        <dbReference type="SAM" id="MobiDB-lite"/>
    </source>
</evidence>
<dbReference type="FunFam" id="1.10.579.10:FF:000003">
    <property type="entry name" value="Deoxyribodipyrimidine photo-lyase"/>
    <property type="match status" value="1"/>
</dbReference>
<feature type="site" description="Electron transfer via tryptophanyl radical" evidence="9">
    <location>
        <position position="309"/>
    </location>
</feature>
<comment type="cofactor">
    <cofactor evidence="8">
        <name>FAD</name>
        <dbReference type="ChEBI" id="CHEBI:57692"/>
    </cofactor>
    <text evidence="8">Binds 1 FAD per subunit.</text>
</comment>
<dbReference type="InterPro" id="IPR036134">
    <property type="entry name" value="Crypto/Photolyase_FAD-like_sf"/>
</dbReference>
<dbReference type="RefSeq" id="WP_023433708.1">
    <property type="nucleotide sequence ID" value="NZ_AWXZ01000039.1"/>
</dbReference>
<feature type="region of interest" description="Disordered" evidence="11">
    <location>
        <begin position="164"/>
        <end position="186"/>
    </location>
</feature>
<comment type="similarity">
    <text evidence="10">Belongs to the DNA photolyase family.</text>
</comment>
<evidence type="ECO:0000256" key="5">
    <source>
        <dbReference type="ARBA" id="ARBA00022827"/>
    </source>
</evidence>
<dbReference type="OrthoDB" id="9772484at2"/>
<dbReference type="EC" id="4.1.99.3" evidence="2"/>
<keyword evidence="13" id="KW-0456">Lyase</keyword>
<dbReference type="PATRIC" id="fig|631454.5.peg.3551"/>
<keyword evidence="4 8" id="KW-0285">Flavoprotein</keyword>
<gene>
    <name evidence="13" type="ORF">N177_3590</name>
</gene>
<dbReference type="Pfam" id="PF03441">
    <property type="entry name" value="FAD_binding_7"/>
    <property type="match status" value="1"/>
</dbReference>
<evidence type="ECO:0000256" key="4">
    <source>
        <dbReference type="ARBA" id="ARBA00022630"/>
    </source>
</evidence>
<comment type="caution">
    <text evidence="13">The sequence shown here is derived from an EMBL/GenBank/DDBJ whole genome shotgun (WGS) entry which is preliminary data.</text>
</comment>
<evidence type="ECO:0000256" key="10">
    <source>
        <dbReference type="RuleBase" id="RU004182"/>
    </source>
</evidence>
<dbReference type="GO" id="GO:0000719">
    <property type="term" value="P:photoreactive repair"/>
    <property type="evidence" value="ECO:0007669"/>
    <property type="project" value="UniProtKB-ARBA"/>
</dbReference>
<dbReference type="Proteomes" id="UP000017819">
    <property type="component" value="Unassembled WGS sequence"/>
</dbReference>
<evidence type="ECO:0000313" key="14">
    <source>
        <dbReference type="Proteomes" id="UP000017819"/>
    </source>
</evidence>
<dbReference type="GO" id="GO:0009416">
    <property type="term" value="P:response to light stimulus"/>
    <property type="evidence" value="ECO:0007669"/>
    <property type="project" value="TreeGrafter"/>
</dbReference>
<dbReference type="PANTHER" id="PTHR11455">
    <property type="entry name" value="CRYPTOCHROME"/>
    <property type="match status" value="1"/>
</dbReference>
<dbReference type="GO" id="GO:0003677">
    <property type="term" value="F:DNA binding"/>
    <property type="evidence" value="ECO:0007669"/>
    <property type="project" value="TreeGrafter"/>
</dbReference>
<dbReference type="InterPro" id="IPR014729">
    <property type="entry name" value="Rossmann-like_a/b/a_fold"/>
</dbReference>
<dbReference type="SUPFAM" id="SSF52425">
    <property type="entry name" value="Cryptochrome/photolyase, N-terminal domain"/>
    <property type="match status" value="1"/>
</dbReference>
<keyword evidence="5 8" id="KW-0274">FAD</keyword>
<dbReference type="GO" id="GO:0003904">
    <property type="term" value="F:deoxyribodipyrimidine photo-lyase activity"/>
    <property type="evidence" value="ECO:0007669"/>
    <property type="project" value="UniProtKB-EC"/>
</dbReference>
<dbReference type="GO" id="GO:0071949">
    <property type="term" value="F:FAD binding"/>
    <property type="evidence" value="ECO:0007669"/>
    <property type="project" value="TreeGrafter"/>
</dbReference>
<evidence type="ECO:0000256" key="7">
    <source>
        <dbReference type="ARBA" id="ARBA00033999"/>
    </source>
</evidence>
<dbReference type="EMBL" id="AWXZ01000039">
    <property type="protein sequence ID" value="ESR23522.1"/>
    <property type="molecule type" value="Genomic_DNA"/>
</dbReference>
<keyword evidence="6 10" id="KW-0157">Chromophore</keyword>
<dbReference type="PROSITE" id="PS51645">
    <property type="entry name" value="PHR_CRY_ALPHA_BETA"/>
    <property type="match status" value="1"/>
</dbReference>
<keyword evidence="14" id="KW-1185">Reference proteome</keyword>
<dbReference type="Gene3D" id="1.25.40.80">
    <property type="match status" value="1"/>
</dbReference>
<feature type="domain" description="Photolyase/cryptochrome alpha/beta" evidence="12">
    <location>
        <begin position="9"/>
        <end position="136"/>
    </location>
</feature>
<evidence type="ECO:0000256" key="2">
    <source>
        <dbReference type="ARBA" id="ARBA00013149"/>
    </source>
</evidence>
<protein>
    <recommendedName>
        <fullName evidence="3">Deoxyribodipyrimidine photo-lyase</fullName>
        <ecNumber evidence="2">4.1.99.3</ecNumber>
    </recommendedName>
</protein>
<dbReference type="PANTHER" id="PTHR11455:SF9">
    <property type="entry name" value="CRYPTOCHROME CIRCADIAN CLOCK 5 ISOFORM X1"/>
    <property type="match status" value="1"/>
</dbReference>
<dbReference type="PRINTS" id="PR00147">
    <property type="entry name" value="DNAPHOTLYASE"/>
</dbReference>
<dbReference type="Gene3D" id="1.10.579.10">
    <property type="entry name" value="DNA Cyclobutane Dipyrimidine Photolyase, subunit A, domain 3"/>
    <property type="match status" value="1"/>
</dbReference>
<dbReference type="PROSITE" id="PS00394">
    <property type="entry name" value="DNA_PHOTOLYASES_1_1"/>
    <property type="match status" value="1"/>
</dbReference>
<dbReference type="InterPro" id="IPR005101">
    <property type="entry name" value="Cryptochr/Photolyase_FAD-bd"/>
</dbReference>
<evidence type="ECO:0000256" key="6">
    <source>
        <dbReference type="ARBA" id="ARBA00022991"/>
    </source>
</evidence>
<evidence type="ECO:0000313" key="13">
    <source>
        <dbReference type="EMBL" id="ESR23522.1"/>
    </source>
</evidence>
<dbReference type="AlphaFoldDB" id="V4QUV1"/>
<comment type="cofactor">
    <cofactor evidence="1">
        <name>(6R)-5,10-methylene-5,6,7,8-tetrahydrofolate</name>
        <dbReference type="ChEBI" id="CHEBI:15636"/>
    </cofactor>
</comment>
<dbReference type="eggNOG" id="COG0415">
    <property type="taxonomic scope" value="Bacteria"/>
</dbReference>
<proteinExistence type="inferred from homology"/>